<dbReference type="InterPro" id="IPR052736">
    <property type="entry name" value="Stf3_sulfotransferase"/>
</dbReference>
<dbReference type="RefSeq" id="WP_184245401.1">
    <property type="nucleotide sequence ID" value="NZ_JACHLR010000009.1"/>
</dbReference>
<organism evidence="2 3">
    <name type="scientific">Novosphingobium chloroacetimidivorans</name>
    <dbReference type="NCBI Taxonomy" id="1428314"/>
    <lineage>
        <taxon>Bacteria</taxon>
        <taxon>Pseudomonadati</taxon>
        <taxon>Pseudomonadota</taxon>
        <taxon>Alphaproteobacteria</taxon>
        <taxon>Sphingomonadales</taxon>
        <taxon>Sphingomonadaceae</taxon>
        <taxon>Novosphingobium</taxon>
    </lineage>
</organism>
<reference evidence="2 3" key="1">
    <citation type="submission" date="2020-08" db="EMBL/GenBank/DDBJ databases">
        <title>Functional genomics of gut bacteria from endangered species of beetles.</title>
        <authorList>
            <person name="Carlos-Shanley C."/>
        </authorList>
    </citation>
    <scope>NUCLEOTIDE SEQUENCE [LARGE SCALE GENOMIC DNA]</scope>
    <source>
        <strain evidence="2 3">S00245</strain>
    </source>
</reference>
<evidence type="ECO:0000313" key="3">
    <source>
        <dbReference type="Proteomes" id="UP000555448"/>
    </source>
</evidence>
<keyword evidence="3" id="KW-1185">Reference proteome</keyword>
<evidence type="ECO:0000256" key="1">
    <source>
        <dbReference type="SAM" id="MobiDB-lite"/>
    </source>
</evidence>
<feature type="region of interest" description="Disordered" evidence="1">
    <location>
        <begin position="117"/>
        <end position="146"/>
    </location>
</feature>
<gene>
    <name evidence="2" type="ORF">HNO88_002440</name>
</gene>
<dbReference type="AlphaFoldDB" id="A0A7W7NX69"/>
<sequence length="381" mass="43259">MARHRELMDRARSTTGLDDFGEGDFRTGLEILVASLESEARLNPAGEQAIQGRILLHLQQRLQIEDWYRRHPESDAEVIEAPLFGVSLPRTGSTALSFLLSSDPQIRYLRVWESARPCPPPGTVDGPDPRRGGDAGALDAQLKGGKRTPTGIDGAMECQDLMALSMASQIFLAFAKVPRYADWLLQADLTATYAYEKRALKLLQWQEPKRRWRLKAPTHLLYLDALDHSFPDARFVMTHRDPSDVLLSVCSVYADIMGKFTDHLDHAWIGELNLRSWTEGMRRAIAFRQQGTNDARFFDIHFKAMQQDPIDQVRRLYDWLGEEVSPEFAQAMAQWWAKNDAREPNARPDPALFGLDMDQARSAFADYIACMDRWAPTRNAA</sequence>
<comment type="caution">
    <text evidence="2">The sequence shown here is derived from an EMBL/GenBank/DDBJ whole genome shotgun (WGS) entry which is preliminary data.</text>
</comment>
<dbReference type="InterPro" id="IPR027417">
    <property type="entry name" value="P-loop_NTPase"/>
</dbReference>
<proteinExistence type="predicted"/>
<evidence type="ECO:0008006" key="4">
    <source>
        <dbReference type="Google" id="ProtNLM"/>
    </source>
</evidence>
<dbReference type="PANTHER" id="PTHR36451:SF1">
    <property type="entry name" value="OMEGA-HYDROXY-BETA-DIHYDROMENAQUINONE-9 SULFOTRANSFERASE STF3"/>
    <property type="match status" value="1"/>
</dbReference>
<accession>A0A7W7NX69</accession>
<dbReference type="PANTHER" id="PTHR36451">
    <property type="entry name" value="PAPS-DEPENDENT SULFOTRANSFERASE STF3"/>
    <property type="match status" value="1"/>
</dbReference>
<name>A0A7W7NX69_9SPHN</name>
<dbReference type="Proteomes" id="UP000555448">
    <property type="component" value="Unassembled WGS sequence"/>
</dbReference>
<dbReference type="SUPFAM" id="SSF52540">
    <property type="entry name" value="P-loop containing nucleoside triphosphate hydrolases"/>
    <property type="match status" value="1"/>
</dbReference>
<protein>
    <recommendedName>
        <fullName evidence="4">Sulfotransferase</fullName>
    </recommendedName>
</protein>
<dbReference type="EMBL" id="JACHLR010000009">
    <property type="protein sequence ID" value="MBB4859114.1"/>
    <property type="molecule type" value="Genomic_DNA"/>
</dbReference>
<dbReference type="Gene3D" id="3.40.50.300">
    <property type="entry name" value="P-loop containing nucleotide triphosphate hydrolases"/>
    <property type="match status" value="1"/>
</dbReference>
<dbReference type="Pfam" id="PF13469">
    <property type="entry name" value="Sulfotransfer_3"/>
    <property type="match status" value="1"/>
</dbReference>
<evidence type="ECO:0000313" key="2">
    <source>
        <dbReference type="EMBL" id="MBB4859114.1"/>
    </source>
</evidence>